<accession>A0A182VIA9</accession>
<dbReference type="AlphaFoldDB" id="A0A182VIA9"/>
<reference evidence="2" key="1">
    <citation type="submission" date="2020-05" db="UniProtKB">
        <authorList>
            <consortium name="EnsemblMetazoa"/>
        </authorList>
    </citation>
    <scope>IDENTIFICATION</scope>
    <source>
        <strain evidence="2">MAF</strain>
    </source>
</reference>
<evidence type="ECO:0000313" key="3">
    <source>
        <dbReference type="Proteomes" id="UP000075903"/>
    </source>
</evidence>
<keyword evidence="3" id="KW-1185">Reference proteome</keyword>
<evidence type="ECO:0000256" key="1">
    <source>
        <dbReference type="SAM" id="MobiDB-lite"/>
    </source>
</evidence>
<dbReference type="VEuPathDB" id="VectorBase:AMEM015446"/>
<feature type="region of interest" description="Disordered" evidence="1">
    <location>
        <begin position="1"/>
        <end position="22"/>
    </location>
</feature>
<evidence type="ECO:0000313" key="2">
    <source>
        <dbReference type="EnsemblMetazoa" id="AMEM015446-PA"/>
    </source>
</evidence>
<organism evidence="2 3">
    <name type="scientific">Anopheles merus</name>
    <name type="common">Mosquito</name>
    <dbReference type="NCBI Taxonomy" id="30066"/>
    <lineage>
        <taxon>Eukaryota</taxon>
        <taxon>Metazoa</taxon>
        <taxon>Ecdysozoa</taxon>
        <taxon>Arthropoda</taxon>
        <taxon>Hexapoda</taxon>
        <taxon>Insecta</taxon>
        <taxon>Pterygota</taxon>
        <taxon>Neoptera</taxon>
        <taxon>Endopterygota</taxon>
        <taxon>Diptera</taxon>
        <taxon>Nematocera</taxon>
        <taxon>Culicoidea</taxon>
        <taxon>Culicidae</taxon>
        <taxon>Anophelinae</taxon>
        <taxon>Anopheles</taxon>
    </lineage>
</organism>
<sequence>MTRKRAGPLSQNQVKASPESSFRCTVDHPGWQKSLCNDLRQIQVIAECQRRKEISPQSPGAATLPWNRPAHLMLPGASPSVRKLPVGGSSSALSSSFHSFIAGPGWSRLWSNPASWLITKTRAPRDCHGDEEFD</sequence>
<dbReference type="Proteomes" id="UP000075903">
    <property type="component" value="Unassembled WGS sequence"/>
</dbReference>
<proteinExistence type="predicted"/>
<feature type="compositionally biased region" description="Polar residues" evidence="1">
    <location>
        <begin position="9"/>
        <end position="22"/>
    </location>
</feature>
<name>A0A182VIA9_ANOME</name>
<protein>
    <submittedName>
        <fullName evidence="2">Uncharacterized protein</fullName>
    </submittedName>
</protein>
<dbReference type="EnsemblMetazoa" id="AMEM015446-RA">
    <property type="protein sequence ID" value="AMEM015446-PA"/>
    <property type="gene ID" value="AMEM015446"/>
</dbReference>